<name>A0ABY6UL48_BIOOC</name>
<dbReference type="PANTHER" id="PTHR48228">
    <property type="entry name" value="SUCCINYL-COA--D-CITRAMALATE COA-TRANSFERASE"/>
    <property type="match status" value="1"/>
</dbReference>
<keyword evidence="3" id="KW-1185">Reference proteome</keyword>
<dbReference type="SUPFAM" id="SSF89796">
    <property type="entry name" value="CoA-transferase family III (CaiB/BaiF)"/>
    <property type="match status" value="1"/>
</dbReference>
<comment type="caution">
    <text evidence="2">The sequence shown here is derived from an EMBL/GenBank/DDBJ whole genome shotgun (WGS) entry which is preliminary data.</text>
</comment>
<dbReference type="EMBL" id="CABFNS010000823">
    <property type="protein sequence ID" value="VUC30731.1"/>
    <property type="molecule type" value="Genomic_DNA"/>
</dbReference>
<gene>
    <name evidence="2" type="ORF">CLO192961_LOCUS291869</name>
</gene>
<evidence type="ECO:0000256" key="1">
    <source>
        <dbReference type="ARBA" id="ARBA00008383"/>
    </source>
</evidence>
<organism evidence="2 3">
    <name type="scientific">Bionectria ochroleuca</name>
    <name type="common">Gliocladium roseum</name>
    <dbReference type="NCBI Taxonomy" id="29856"/>
    <lineage>
        <taxon>Eukaryota</taxon>
        <taxon>Fungi</taxon>
        <taxon>Dikarya</taxon>
        <taxon>Ascomycota</taxon>
        <taxon>Pezizomycotina</taxon>
        <taxon>Sordariomycetes</taxon>
        <taxon>Hypocreomycetidae</taxon>
        <taxon>Hypocreales</taxon>
        <taxon>Bionectriaceae</taxon>
        <taxon>Clonostachys</taxon>
    </lineage>
</organism>
<dbReference type="InterPro" id="IPR023606">
    <property type="entry name" value="CoA-Trfase_III_dom_1_sf"/>
</dbReference>
<dbReference type="PANTHER" id="PTHR48228:SF5">
    <property type="entry name" value="ALPHA-METHYLACYL-COA RACEMASE"/>
    <property type="match status" value="1"/>
</dbReference>
<dbReference type="InterPro" id="IPR003673">
    <property type="entry name" value="CoA-Trfase_fam_III"/>
</dbReference>
<dbReference type="Proteomes" id="UP000766486">
    <property type="component" value="Unassembled WGS sequence"/>
</dbReference>
<evidence type="ECO:0008006" key="4">
    <source>
        <dbReference type="Google" id="ProtNLM"/>
    </source>
</evidence>
<sequence>MAAKPSLDGLRVVELAGLAPGPFCGQLLSSNGASVLRIDRSTKSVNQDILTSRKSSITLDLKNPDCIQLLKRLLQEADVLIDPFRPGVLERLGLCPETLLIANPRLIVLRMTGFRRDGPYKDMAGHDINYLAVSGVLNMLGAKGEPPLPPANILGDYAGGGLAAFAGVLLALIHRGSSGKGQVVEANMVDGASYIGTVPRLRTKEPVWMDERGTNLLDGGCPYYRCYECKDEGRYMSVGALEPQFFTNLLEGLGLAVDQVVPKGLSREDKKSWPQMQVVFQECFKTKTRMEWEHVFLGKDACVTPVLGHNEMETAGYEHRPMVHLSRSPSLPVTSMWEGERLKPGQGGQEILRNWVQWEQGRNYDVEDGVFITRPRNQKL</sequence>
<dbReference type="Pfam" id="PF02515">
    <property type="entry name" value="CoA_transf_3"/>
    <property type="match status" value="1"/>
</dbReference>
<comment type="similarity">
    <text evidence="1">Belongs to the CoA-transferase III family.</text>
</comment>
<protein>
    <recommendedName>
        <fullName evidence="4">Isopenicillin N epimerase component 2</fullName>
    </recommendedName>
</protein>
<dbReference type="InterPro" id="IPR044855">
    <property type="entry name" value="CoA-Trfase_III_dom3_sf"/>
</dbReference>
<proteinExistence type="inferred from homology"/>
<evidence type="ECO:0000313" key="2">
    <source>
        <dbReference type="EMBL" id="VUC30731.1"/>
    </source>
</evidence>
<dbReference type="Gene3D" id="3.40.50.10540">
    <property type="entry name" value="Crotonobetainyl-coa:carnitine coa-transferase, domain 1"/>
    <property type="match status" value="1"/>
</dbReference>
<evidence type="ECO:0000313" key="3">
    <source>
        <dbReference type="Proteomes" id="UP000766486"/>
    </source>
</evidence>
<dbReference type="Gene3D" id="3.30.1540.10">
    <property type="entry name" value="formyl-coa transferase, domain 3"/>
    <property type="match status" value="1"/>
</dbReference>
<accession>A0ABY6UL48</accession>
<dbReference type="InterPro" id="IPR050509">
    <property type="entry name" value="CoA-transferase_III"/>
</dbReference>
<reference evidence="2 3" key="1">
    <citation type="submission" date="2019-06" db="EMBL/GenBank/DDBJ databases">
        <authorList>
            <person name="Broberg M."/>
        </authorList>
    </citation>
    <scope>NUCLEOTIDE SEQUENCE [LARGE SCALE GENOMIC DNA]</scope>
</reference>